<evidence type="ECO:0000256" key="2">
    <source>
        <dbReference type="ARBA" id="ARBA00022603"/>
    </source>
</evidence>
<dbReference type="Pfam" id="PF06253">
    <property type="entry name" value="MTTB"/>
    <property type="match status" value="1"/>
</dbReference>
<keyword evidence="3 4" id="KW-0808">Transferase</keyword>
<gene>
    <name evidence="4" type="ORF">E3J68_00125</name>
</gene>
<dbReference type="EMBL" id="SOJT01000008">
    <property type="protein sequence ID" value="TET30936.1"/>
    <property type="molecule type" value="Genomic_DNA"/>
</dbReference>
<dbReference type="GO" id="GO:0008168">
    <property type="term" value="F:methyltransferase activity"/>
    <property type="evidence" value="ECO:0007669"/>
    <property type="project" value="UniProtKB-KW"/>
</dbReference>
<keyword evidence="2 4" id="KW-0489">Methyltransferase</keyword>
<sequence>MEANLSKIEGTQFRVLSLNQIKKIHLTTLEVLERTGVRIKCQEALDLLQKAGCKIESEVVHFPPHLVEWAINSAPSQVLLSDRLGDKKLALGGHNSYFGLGPTLLNMIDPETGKRRPFKKEDTANAAKVADALPNIDWVMGLGTISDVPPQYSDRFEFEAMVKNTSKPIVIWNYTKEGLKDTMEMASAVVGGKENLLKRPFIAAYSEPISPLTGDRAATEKLLLAAEYGIPIIHTPCIQSGASGPVTLAGELVSANAENLSSLVMAQLKRKGVPFLIGGVLTIMDMRDAQMSYGAPELSLALSGFTDIAHYYGVPTWGTAGCSDSKLPDEQAAVEATFSCLFSMFSGANLVHDVGYLESGKTGALEMIVMVDEILGYIKRIDRGIEVNEETLAVDVIKEVGPGGDFLTHPHTLRNFRKELWEPDLSDRQTWSKWVEGGKKRMQDRIREKIQHILKTHTPAPLSSQAEEKIQEVINRLNDKS</sequence>
<accession>A0A523TKT3</accession>
<dbReference type="AlphaFoldDB" id="A0A523TKT3"/>
<evidence type="ECO:0000313" key="4">
    <source>
        <dbReference type="EMBL" id="TET30936.1"/>
    </source>
</evidence>
<dbReference type="GO" id="GO:0015948">
    <property type="term" value="P:methanogenesis"/>
    <property type="evidence" value="ECO:0007669"/>
    <property type="project" value="InterPro"/>
</dbReference>
<name>A0A523TKT3_UNCAE</name>
<reference evidence="4 5" key="1">
    <citation type="submission" date="2019-03" db="EMBL/GenBank/DDBJ databases">
        <title>Metabolic potential of uncultured bacteria and archaea associated with petroleum seepage in deep-sea sediments.</title>
        <authorList>
            <person name="Dong X."/>
            <person name="Hubert C."/>
        </authorList>
    </citation>
    <scope>NUCLEOTIDE SEQUENCE [LARGE SCALE GENOMIC DNA]</scope>
    <source>
        <strain evidence="4">E44_bin3</strain>
    </source>
</reference>
<proteinExistence type="inferred from homology"/>
<dbReference type="InterPro" id="IPR038601">
    <property type="entry name" value="MttB-like_sf"/>
</dbReference>
<comment type="similarity">
    <text evidence="1">Belongs to the trimethylamine methyltransferase family.</text>
</comment>
<protein>
    <submittedName>
        <fullName evidence="4">Trimethylamine methyltransferase</fullName>
    </submittedName>
</protein>
<evidence type="ECO:0000313" key="5">
    <source>
        <dbReference type="Proteomes" id="UP000316517"/>
    </source>
</evidence>
<evidence type="ECO:0000256" key="1">
    <source>
        <dbReference type="ARBA" id="ARBA00007137"/>
    </source>
</evidence>
<comment type="caution">
    <text evidence="4">The sequence shown here is derived from an EMBL/GenBank/DDBJ whole genome shotgun (WGS) entry which is preliminary data.</text>
</comment>
<dbReference type="Proteomes" id="UP000316517">
    <property type="component" value="Unassembled WGS sequence"/>
</dbReference>
<dbReference type="Gene3D" id="3.20.20.480">
    <property type="entry name" value="Trimethylamine methyltransferase-like"/>
    <property type="match status" value="1"/>
</dbReference>
<dbReference type="GO" id="GO:0032259">
    <property type="term" value="P:methylation"/>
    <property type="evidence" value="ECO:0007669"/>
    <property type="project" value="UniProtKB-KW"/>
</dbReference>
<organism evidence="4 5">
    <name type="scientific">Aerophobetes bacterium</name>
    <dbReference type="NCBI Taxonomy" id="2030807"/>
    <lineage>
        <taxon>Bacteria</taxon>
        <taxon>Candidatus Aerophobota</taxon>
    </lineage>
</organism>
<dbReference type="InterPro" id="IPR010426">
    <property type="entry name" value="MTTB_MeTrfase"/>
</dbReference>
<evidence type="ECO:0000256" key="3">
    <source>
        <dbReference type="ARBA" id="ARBA00022679"/>
    </source>
</evidence>